<dbReference type="EC" id="3.1.-.-" evidence="8"/>
<dbReference type="NCBIfam" id="TIGR00043">
    <property type="entry name" value="rRNA maturation RNase YbeY"/>
    <property type="match status" value="1"/>
</dbReference>
<dbReference type="SUPFAM" id="SSF55486">
    <property type="entry name" value="Metalloproteases ('zincins'), catalytic domain"/>
    <property type="match status" value="1"/>
</dbReference>
<dbReference type="GO" id="GO:0004222">
    <property type="term" value="F:metalloendopeptidase activity"/>
    <property type="evidence" value="ECO:0007669"/>
    <property type="project" value="InterPro"/>
</dbReference>
<keyword evidence="3" id="KW-0540">Nuclease</keyword>
<dbReference type="InterPro" id="IPR023091">
    <property type="entry name" value="MetalPrtase_cat_dom_sf_prd"/>
</dbReference>
<dbReference type="AlphaFoldDB" id="A0A645D7B2"/>
<organism evidence="8">
    <name type="scientific">bioreactor metagenome</name>
    <dbReference type="NCBI Taxonomy" id="1076179"/>
    <lineage>
        <taxon>unclassified sequences</taxon>
        <taxon>metagenomes</taxon>
        <taxon>ecological metagenomes</taxon>
    </lineage>
</organism>
<comment type="caution">
    <text evidence="8">The sequence shown here is derived from an EMBL/GenBank/DDBJ whole genome shotgun (WGS) entry which is preliminary data.</text>
</comment>
<dbReference type="GO" id="GO:0046872">
    <property type="term" value="F:metal ion binding"/>
    <property type="evidence" value="ECO:0007669"/>
    <property type="project" value="UniProtKB-KW"/>
</dbReference>
<keyword evidence="6 8" id="KW-0378">Hydrolase</keyword>
<dbReference type="GO" id="GO:0006364">
    <property type="term" value="P:rRNA processing"/>
    <property type="evidence" value="ECO:0007669"/>
    <property type="project" value="InterPro"/>
</dbReference>
<protein>
    <submittedName>
        <fullName evidence="8">Endoribonuclease YbeY</fullName>
        <ecNumber evidence="8">3.1.-.-</ecNumber>
    </submittedName>
</protein>
<proteinExistence type="inferred from homology"/>
<gene>
    <name evidence="8" type="primary">ybeY_35</name>
    <name evidence="8" type="ORF">SDC9_132172</name>
</gene>
<dbReference type="Gene3D" id="3.40.390.30">
    <property type="entry name" value="Metalloproteases ('zincins'), catalytic domain"/>
    <property type="match status" value="1"/>
</dbReference>
<evidence type="ECO:0000313" key="8">
    <source>
        <dbReference type="EMBL" id="MPM85095.1"/>
    </source>
</evidence>
<comment type="cofactor">
    <cofactor evidence="1">
        <name>Zn(2+)</name>
        <dbReference type="ChEBI" id="CHEBI:29105"/>
    </cofactor>
</comment>
<reference evidence="8" key="1">
    <citation type="submission" date="2019-08" db="EMBL/GenBank/DDBJ databases">
        <authorList>
            <person name="Kucharzyk K."/>
            <person name="Murdoch R.W."/>
            <person name="Higgins S."/>
            <person name="Loffler F."/>
        </authorList>
    </citation>
    <scope>NUCLEOTIDE SEQUENCE</scope>
</reference>
<evidence type="ECO:0000256" key="3">
    <source>
        <dbReference type="ARBA" id="ARBA00022722"/>
    </source>
</evidence>
<comment type="similarity">
    <text evidence="2">Belongs to the endoribonuclease YbeY family.</text>
</comment>
<evidence type="ECO:0000256" key="1">
    <source>
        <dbReference type="ARBA" id="ARBA00001947"/>
    </source>
</evidence>
<dbReference type="GO" id="GO:0004519">
    <property type="term" value="F:endonuclease activity"/>
    <property type="evidence" value="ECO:0007669"/>
    <property type="project" value="UniProtKB-KW"/>
</dbReference>
<name>A0A645D7B2_9ZZZZ</name>
<keyword evidence="4" id="KW-0479">Metal-binding</keyword>
<accession>A0A645D7B2</accession>
<dbReference type="Pfam" id="PF02130">
    <property type="entry name" value="YbeY"/>
    <property type="match status" value="1"/>
</dbReference>
<dbReference type="EMBL" id="VSSQ01033485">
    <property type="protein sequence ID" value="MPM85095.1"/>
    <property type="molecule type" value="Genomic_DNA"/>
</dbReference>
<evidence type="ECO:0000256" key="7">
    <source>
        <dbReference type="ARBA" id="ARBA00022833"/>
    </source>
</evidence>
<keyword evidence="5" id="KW-0255">Endonuclease</keyword>
<dbReference type="InterPro" id="IPR002036">
    <property type="entry name" value="YbeY"/>
</dbReference>
<evidence type="ECO:0000256" key="2">
    <source>
        <dbReference type="ARBA" id="ARBA00010875"/>
    </source>
</evidence>
<evidence type="ECO:0000256" key="4">
    <source>
        <dbReference type="ARBA" id="ARBA00022723"/>
    </source>
</evidence>
<evidence type="ECO:0000256" key="6">
    <source>
        <dbReference type="ARBA" id="ARBA00022801"/>
    </source>
</evidence>
<keyword evidence="7" id="KW-0862">Zinc</keyword>
<evidence type="ECO:0000256" key="5">
    <source>
        <dbReference type="ARBA" id="ARBA00022759"/>
    </source>
</evidence>
<sequence length="138" mass="15413">MSDAARLAGLKTDSDWEFRVWFLDDRAMAQAHVDTMNVAGTTDVITLAYLEEPEALFPGDMGLELLIGVEVAAREGAARADSSFADELMLYLVHGCLHAAGENDLTERDRARMRRREAEVLGVLRQTCDFNRIFPVRP</sequence>